<evidence type="ECO:0000313" key="1">
    <source>
        <dbReference type="EMBL" id="SFK27778.1"/>
    </source>
</evidence>
<evidence type="ECO:0000313" key="2">
    <source>
        <dbReference type="Proteomes" id="UP000199111"/>
    </source>
</evidence>
<accession>A0A1I3Y7F2</accession>
<name>A0A1I3Y7F2_9ACTN</name>
<organism evidence="1 2">
    <name type="scientific">Streptosporangium canum</name>
    <dbReference type="NCBI Taxonomy" id="324952"/>
    <lineage>
        <taxon>Bacteria</taxon>
        <taxon>Bacillati</taxon>
        <taxon>Actinomycetota</taxon>
        <taxon>Actinomycetes</taxon>
        <taxon>Streptosporangiales</taxon>
        <taxon>Streptosporangiaceae</taxon>
        <taxon>Streptosporangium</taxon>
    </lineage>
</organism>
<keyword evidence="2" id="KW-1185">Reference proteome</keyword>
<sequence length="76" mass="8481">MMSGMADWSIPEFDVTRCPDGTWEARFKGTSAEALADATAGTFRYLELICCAKRIGRSLREVCDRDFSSGTRRDHG</sequence>
<dbReference type="Proteomes" id="UP000199111">
    <property type="component" value="Unassembled WGS sequence"/>
</dbReference>
<gene>
    <name evidence="1" type="ORF">SAMN05216275_12169</name>
</gene>
<proteinExistence type="predicted"/>
<dbReference type="EMBL" id="FOQY01000021">
    <property type="protein sequence ID" value="SFK27778.1"/>
    <property type="molecule type" value="Genomic_DNA"/>
</dbReference>
<dbReference type="AlphaFoldDB" id="A0A1I3Y7F2"/>
<protein>
    <submittedName>
        <fullName evidence="1">Uncharacterized protein</fullName>
    </submittedName>
</protein>
<reference evidence="2" key="1">
    <citation type="submission" date="2016-10" db="EMBL/GenBank/DDBJ databases">
        <authorList>
            <person name="Varghese N."/>
            <person name="Submissions S."/>
        </authorList>
    </citation>
    <scope>NUCLEOTIDE SEQUENCE [LARGE SCALE GENOMIC DNA]</scope>
    <source>
        <strain evidence="2">CGMCC 4.2126</strain>
    </source>
</reference>